<feature type="domain" description="PAC" evidence="3">
    <location>
        <begin position="1"/>
        <end position="19"/>
    </location>
</feature>
<dbReference type="PANTHER" id="PTHR40048">
    <property type="entry name" value="RHAMNOSYL O-METHYLTRANSFERASE"/>
    <property type="match status" value="1"/>
</dbReference>
<accession>A0ABN8N7U3</accession>
<evidence type="ECO:0000256" key="2">
    <source>
        <dbReference type="ARBA" id="ARBA00022679"/>
    </source>
</evidence>
<keyword evidence="1" id="KW-0489">Methyltransferase</keyword>
<keyword evidence="2" id="KW-0808">Transferase</keyword>
<name>A0ABN8N7U3_9CNID</name>
<evidence type="ECO:0000256" key="1">
    <source>
        <dbReference type="ARBA" id="ARBA00022603"/>
    </source>
</evidence>
<proteinExistence type="predicted"/>
<dbReference type="InterPro" id="IPR000700">
    <property type="entry name" value="PAS-assoc_C"/>
</dbReference>
<reference evidence="4 5" key="1">
    <citation type="submission" date="2022-05" db="EMBL/GenBank/DDBJ databases">
        <authorList>
            <consortium name="Genoscope - CEA"/>
            <person name="William W."/>
        </authorList>
    </citation>
    <scope>NUCLEOTIDE SEQUENCE [LARGE SCALE GENOMIC DNA]</scope>
</reference>
<gene>
    <name evidence="4" type="ORF">PLOB_00047999</name>
</gene>
<sequence>MEVVEDLTDYKELEEQLRKEITDEGRFVRIEDRQDSGVLTDQIISSLSHGKYMMNWRGTIVLKDPLSLTINQQLLWELKPQTVIEFGAYKGGSALWTADMLKIFECQSRVISIDIDLSLLDATARSSPHVEFIEGNLFQVEKCLPEEFLKNLSHPWLLVEDAHVNMIGVLEYLHKFMQPGDYICVEDTNPLTPMMGGQGLVKELGYGLYGPTKMNTLRNFLMDHPGKYLVDTRYTDMFGYNASWNMNGYLKRV</sequence>
<evidence type="ECO:0000313" key="4">
    <source>
        <dbReference type="EMBL" id="CAH3041919.1"/>
    </source>
</evidence>
<dbReference type="PANTHER" id="PTHR40048:SF1">
    <property type="entry name" value="RHAMNOSYL O-METHYLTRANSFERASE"/>
    <property type="match status" value="1"/>
</dbReference>
<dbReference type="Gene3D" id="3.40.50.150">
    <property type="entry name" value="Vaccinia Virus protein VP39"/>
    <property type="match status" value="1"/>
</dbReference>
<evidence type="ECO:0000259" key="3">
    <source>
        <dbReference type="PROSITE" id="PS50113"/>
    </source>
</evidence>
<dbReference type="PROSITE" id="PS50113">
    <property type="entry name" value="PAC"/>
    <property type="match status" value="1"/>
</dbReference>
<dbReference type="EMBL" id="CALNXK010000009">
    <property type="protein sequence ID" value="CAH3041919.1"/>
    <property type="molecule type" value="Genomic_DNA"/>
</dbReference>
<evidence type="ECO:0000313" key="5">
    <source>
        <dbReference type="Proteomes" id="UP001159405"/>
    </source>
</evidence>
<comment type="caution">
    <text evidence="4">The sequence shown here is derived from an EMBL/GenBank/DDBJ whole genome shotgun (WGS) entry which is preliminary data.</text>
</comment>
<dbReference type="InterPro" id="IPR007072">
    <property type="entry name" value="RNMT_CmcI"/>
</dbReference>
<dbReference type="SUPFAM" id="SSF53335">
    <property type="entry name" value="S-adenosyl-L-methionine-dependent methyltransferases"/>
    <property type="match status" value="1"/>
</dbReference>
<dbReference type="Proteomes" id="UP001159405">
    <property type="component" value="Unassembled WGS sequence"/>
</dbReference>
<keyword evidence="5" id="KW-1185">Reference proteome</keyword>
<dbReference type="Pfam" id="PF04989">
    <property type="entry name" value="RMNT_CmcI"/>
    <property type="match status" value="1"/>
</dbReference>
<organism evidence="4 5">
    <name type="scientific">Porites lobata</name>
    <dbReference type="NCBI Taxonomy" id="104759"/>
    <lineage>
        <taxon>Eukaryota</taxon>
        <taxon>Metazoa</taxon>
        <taxon>Cnidaria</taxon>
        <taxon>Anthozoa</taxon>
        <taxon>Hexacorallia</taxon>
        <taxon>Scleractinia</taxon>
        <taxon>Fungiina</taxon>
        <taxon>Poritidae</taxon>
        <taxon>Porites</taxon>
    </lineage>
</organism>
<dbReference type="InterPro" id="IPR029063">
    <property type="entry name" value="SAM-dependent_MTases_sf"/>
</dbReference>
<protein>
    <recommendedName>
        <fullName evidence="3">PAC domain-containing protein</fullName>
    </recommendedName>
</protein>